<keyword evidence="6" id="KW-1185">Reference proteome</keyword>
<evidence type="ECO:0000256" key="1">
    <source>
        <dbReference type="ARBA" id="ARBA00022729"/>
    </source>
</evidence>
<dbReference type="RefSeq" id="WP_187707616.1">
    <property type="nucleotide sequence ID" value="NZ_CP060782.1"/>
</dbReference>
<dbReference type="Gene3D" id="2.40.160.20">
    <property type="match status" value="1"/>
</dbReference>
<sequence>MYKYLLAAVAVAAVASPAAARDGSGYVGVEGGIMFPKDQDADLFVDYTTTQTPATPVVVGPADTTFSNTFGIDYKKGYDVDAIAGYDFGMFRVEGELGYKRAKLNDLEIDSTDLAAINTALNRPDRDVAPDPVDPLPALVATDVDLGGHVSVLSGMINALLDFGNEDGLSFYGGGGFGRARVKSLGQSDSAWAWQGIAGVRYALSRNIDFGLKYRYFSTGKLDMSDDTGFALSGNPETVLPVGATAPVVVTTNATAFTNFEQKFRSHSLMASLIFNFGGAEAAPPPPPPPPRRLRLRRLRRRRPARTAR</sequence>
<protein>
    <submittedName>
        <fullName evidence="5">Porin family protein</fullName>
    </submittedName>
</protein>
<dbReference type="InterPro" id="IPR027385">
    <property type="entry name" value="Beta-barrel_OMP"/>
</dbReference>
<organism evidence="5 6">
    <name type="scientific">Sphingomonas sediminicola</name>
    <dbReference type="NCBI Taxonomy" id="386874"/>
    <lineage>
        <taxon>Bacteria</taxon>
        <taxon>Pseudomonadati</taxon>
        <taxon>Pseudomonadota</taxon>
        <taxon>Alphaproteobacteria</taxon>
        <taxon>Sphingomonadales</taxon>
        <taxon>Sphingomonadaceae</taxon>
        <taxon>Sphingomonas</taxon>
    </lineage>
</organism>
<evidence type="ECO:0000256" key="2">
    <source>
        <dbReference type="SAM" id="MobiDB-lite"/>
    </source>
</evidence>
<dbReference type="Pfam" id="PF13505">
    <property type="entry name" value="OMP_b-brl"/>
    <property type="match status" value="1"/>
</dbReference>
<feature type="domain" description="Outer membrane protein beta-barrel" evidence="4">
    <location>
        <begin position="7"/>
        <end position="223"/>
    </location>
</feature>
<feature type="signal peptide" evidence="3">
    <location>
        <begin position="1"/>
        <end position="20"/>
    </location>
</feature>
<name>A0ABX6T4C9_9SPHN</name>
<proteinExistence type="predicted"/>
<feature type="region of interest" description="Disordered" evidence="2">
    <location>
        <begin position="280"/>
        <end position="309"/>
    </location>
</feature>
<dbReference type="SUPFAM" id="SSF56925">
    <property type="entry name" value="OMPA-like"/>
    <property type="match status" value="1"/>
</dbReference>
<reference evidence="5 6" key="1">
    <citation type="submission" date="2020-08" db="EMBL/GenBank/DDBJ databases">
        <title>Genome sequence of Sphingomonas sediminicola KACC 15039T.</title>
        <authorList>
            <person name="Hyun D.-W."/>
            <person name="Bae J.-W."/>
        </authorList>
    </citation>
    <scope>NUCLEOTIDE SEQUENCE [LARGE SCALE GENOMIC DNA]</scope>
    <source>
        <strain evidence="5 6">KACC 15039</strain>
    </source>
</reference>
<accession>A0ABX6T4C9</accession>
<feature type="compositionally biased region" description="Basic residues" evidence="2">
    <location>
        <begin position="292"/>
        <end position="309"/>
    </location>
</feature>
<dbReference type="InterPro" id="IPR011250">
    <property type="entry name" value="OMP/PagP_B-barrel"/>
</dbReference>
<feature type="chain" id="PRO_5045501712" evidence="3">
    <location>
        <begin position="21"/>
        <end position="309"/>
    </location>
</feature>
<keyword evidence="1 3" id="KW-0732">Signal</keyword>
<evidence type="ECO:0000256" key="3">
    <source>
        <dbReference type="SAM" id="SignalP"/>
    </source>
</evidence>
<evidence type="ECO:0000313" key="6">
    <source>
        <dbReference type="Proteomes" id="UP000516105"/>
    </source>
</evidence>
<gene>
    <name evidence="5" type="ORF">H9L14_07415</name>
</gene>
<dbReference type="Proteomes" id="UP000516105">
    <property type="component" value="Chromosome"/>
</dbReference>
<dbReference type="EMBL" id="CP060782">
    <property type="protein sequence ID" value="QNP44657.1"/>
    <property type="molecule type" value="Genomic_DNA"/>
</dbReference>
<evidence type="ECO:0000313" key="5">
    <source>
        <dbReference type="EMBL" id="QNP44657.1"/>
    </source>
</evidence>
<evidence type="ECO:0000259" key="4">
    <source>
        <dbReference type="Pfam" id="PF13505"/>
    </source>
</evidence>